<evidence type="ECO:0000259" key="3">
    <source>
        <dbReference type="Pfam" id="PF00535"/>
    </source>
</evidence>
<dbReference type="InterPro" id="IPR050256">
    <property type="entry name" value="Glycosyltransferase_2"/>
</dbReference>
<organism evidence="4 5">
    <name type="scientific">Capillimicrobium parvum</name>
    <dbReference type="NCBI Taxonomy" id="2884022"/>
    <lineage>
        <taxon>Bacteria</taxon>
        <taxon>Bacillati</taxon>
        <taxon>Actinomycetota</taxon>
        <taxon>Thermoleophilia</taxon>
        <taxon>Solirubrobacterales</taxon>
        <taxon>Capillimicrobiaceae</taxon>
        <taxon>Capillimicrobium</taxon>
    </lineage>
</organism>
<reference evidence="4" key="1">
    <citation type="journal article" date="2022" name="Int. J. Syst. Evol. Microbiol.">
        <title>Pseudomonas aegrilactucae sp. nov. and Pseudomonas morbosilactucae sp. nov., pathogens causing bacterial rot of lettuce in Japan.</title>
        <authorList>
            <person name="Sawada H."/>
            <person name="Fujikawa T."/>
            <person name="Satou M."/>
        </authorList>
    </citation>
    <scope>NUCLEOTIDE SEQUENCE</scope>
    <source>
        <strain evidence="4">0166_1</strain>
    </source>
</reference>
<dbReference type="EMBL" id="CP087164">
    <property type="protein sequence ID" value="UGS37740.1"/>
    <property type="molecule type" value="Genomic_DNA"/>
</dbReference>
<keyword evidence="5" id="KW-1185">Reference proteome</keyword>
<dbReference type="GO" id="GO:0099621">
    <property type="term" value="F:undecaprenyl-phosphate 4-deoxy-4-formamido-L-arabinose transferase activity"/>
    <property type="evidence" value="ECO:0007669"/>
    <property type="project" value="UniProtKB-EC"/>
</dbReference>
<evidence type="ECO:0000256" key="2">
    <source>
        <dbReference type="SAM" id="MobiDB-lite"/>
    </source>
</evidence>
<keyword evidence="4" id="KW-0328">Glycosyltransferase</keyword>
<keyword evidence="4" id="KW-0808">Transferase</keyword>
<evidence type="ECO:0000313" key="4">
    <source>
        <dbReference type="EMBL" id="UGS37740.1"/>
    </source>
</evidence>
<dbReference type="PANTHER" id="PTHR48090:SF7">
    <property type="entry name" value="RFBJ PROTEIN"/>
    <property type="match status" value="1"/>
</dbReference>
<sequence length="282" mass="30448">MIRFVIPAYNEVENIPALMADLGPRAAALGARIIFVDDGSTDGTAEAIEEHRDGLHLAIVRHRVNRGLGTAINSGLRAALGEASDDDAIVTMEADNTSDLDDLPRMMERFAAGSDIVLASVYAPGGEIIGVARWRLAASRAVSNTFRWIGGLEEIHTLSSLFRVYRAGTLRRAAETYGYLLVREPGFAANVELLLKLYNAGANVAEVPTVNDWSKRQGVSKMSLRPTMLAYGRLVAAQLVGRIQPPPMSPLDELSPTPALASPQRARALQARPERAELPAAR</sequence>
<protein>
    <submittedName>
        <fullName evidence="4">Undecaprenyl-phosphate 4-deoxy-4-formamido-L-arabinose transferase</fullName>
        <ecNumber evidence="4">2.4.2.53</ecNumber>
    </submittedName>
</protein>
<dbReference type="InterPro" id="IPR001173">
    <property type="entry name" value="Glyco_trans_2-like"/>
</dbReference>
<dbReference type="InterPro" id="IPR029044">
    <property type="entry name" value="Nucleotide-diphossugar_trans"/>
</dbReference>
<dbReference type="Pfam" id="PF00535">
    <property type="entry name" value="Glycos_transf_2"/>
    <property type="match status" value="1"/>
</dbReference>
<gene>
    <name evidence="4" type="primary">arnC_3</name>
    <name evidence="4" type="ORF">DSM104329_04161</name>
</gene>
<evidence type="ECO:0000313" key="5">
    <source>
        <dbReference type="Proteomes" id="UP001162834"/>
    </source>
</evidence>
<dbReference type="Gene3D" id="3.90.550.10">
    <property type="entry name" value="Spore Coat Polysaccharide Biosynthesis Protein SpsA, Chain A"/>
    <property type="match status" value="1"/>
</dbReference>
<evidence type="ECO:0000256" key="1">
    <source>
        <dbReference type="ARBA" id="ARBA00006739"/>
    </source>
</evidence>
<dbReference type="PANTHER" id="PTHR48090">
    <property type="entry name" value="UNDECAPRENYL-PHOSPHATE 4-DEOXY-4-FORMAMIDO-L-ARABINOSE TRANSFERASE-RELATED"/>
    <property type="match status" value="1"/>
</dbReference>
<dbReference type="SUPFAM" id="SSF53448">
    <property type="entry name" value="Nucleotide-diphospho-sugar transferases"/>
    <property type="match status" value="1"/>
</dbReference>
<feature type="domain" description="Glycosyltransferase 2-like" evidence="3">
    <location>
        <begin position="5"/>
        <end position="166"/>
    </location>
</feature>
<dbReference type="RefSeq" id="WP_259311785.1">
    <property type="nucleotide sequence ID" value="NZ_CP087164.1"/>
</dbReference>
<dbReference type="EC" id="2.4.2.53" evidence="4"/>
<feature type="region of interest" description="Disordered" evidence="2">
    <location>
        <begin position="247"/>
        <end position="282"/>
    </location>
</feature>
<comment type="similarity">
    <text evidence="1">Belongs to the glycosyltransferase 2 family.</text>
</comment>
<feature type="compositionally biased region" description="Basic and acidic residues" evidence="2">
    <location>
        <begin position="272"/>
        <end position="282"/>
    </location>
</feature>
<dbReference type="AlphaFoldDB" id="A0A9E7C1Q6"/>
<accession>A0A9E7C1Q6</accession>
<proteinExistence type="inferred from homology"/>
<dbReference type="KEGG" id="sbae:DSM104329_04161"/>
<dbReference type="Proteomes" id="UP001162834">
    <property type="component" value="Chromosome"/>
</dbReference>
<name>A0A9E7C1Q6_9ACTN</name>